<dbReference type="STRING" id="217511.GCA_001463845_01379"/>
<evidence type="ECO:0000313" key="3">
    <source>
        <dbReference type="EMBL" id="EAU40374.1"/>
    </source>
</evidence>
<evidence type="ECO:0000256" key="2">
    <source>
        <dbReference type="SAM" id="SignalP"/>
    </source>
</evidence>
<feature type="signal peptide" evidence="2">
    <location>
        <begin position="1"/>
        <end position="25"/>
    </location>
</feature>
<name>Q0FZA4_9HYPH</name>
<feature type="compositionally biased region" description="Basic and acidic residues" evidence="1">
    <location>
        <begin position="66"/>
        <end position="98"/>
    </location>
</feature>
<gene>
    <name evidence="3" type="ORF">FP2506_04070</name>
</gene>
<sequence length="98" mass="10833">MAQLIRTALIPAALLAVGLALSGCANEPTFGERLIADGERRQRLGREAMAAEADIERGNAMISEARSSRDASEDQLREGRRLVEEGQRTLRRIEDQTR</sequence>
<feature type="chain" id="PRO_5004172096" description="Lipoprotein" evidence="2">
    <location>
        <begin position="26"/>
        <end position="98"/>
    </location>
</feature>
<dbReference type="AlphaFoldDB" id="Q0FZA4"/>
<evidence type="ECO:0008006" key="5">
    <source>
        <dbReference type="Google" id="ProtNLM"/>
    </source>
</evidence>
<keyword evidence="2" id="KW-0732">Signal</keyword>
<dbReference type="PROSITE" id="PS51257">
    <property type="entry name" value="PROKAR_LIPOPROTEIN"/>
    <property type="match status" value="1"/>
</dbReference>
<dbReference type="Proteomes" id="UP000004310">
    <property type="component" value="Unassembled WGS sequence"/>
</dbReference>
<organism evidence="3 4">
    <name type="scientific">Fulvimarina pelagi HTCC2506</name>
    <dbReference type="NCBI Taxonomy" id="314231"/>
    <lineage>
        <taxon>Bacteria</taxon>
        <taxon>Pseudomonadati</taxon>
        <taxon>Pseudomonadota</taxon>
        <taxon>Alphaproteobacteria</taxon>
        <taxon>Hyphomicrobiales</taxon>
        <taxon>Aurantimonadaceae</taxon>
        <taxon>Fulvimarina</taxon>
    </lineage>
</organism>
<dbReference type="HOGENOM" id="CLU_2329663_0_0_5"/>
<comment type="caution">
    <text evidence="3">The sequence shown here is derived from an EMBL/GenBank/DDBJ whole genome shotgun (WGS) entry which is preliminary data.</text>
</comment>
<dbReference type="RefSeq" id="WP_007065960.1">
    <property type="nucleotide sequence ID" value="NZ_DS022272.1"/>
</dbReference>
<feature type="region of interest" description="Disordered" evidence="1">
    <location>
        <begin position="63"/>
        <end position="98"/>
    </location>
</feature>
<evidence type="ECO:0000256" key="1">
    <source>
        <dbReference type="SAM" id="MobiDB-lite"/>
    </source>
</evidence>
<protein>
    <recommendedName>
        <fullName evidence="5">Lipoprotein</fullName>
    </recommendedName>
</protein>
<reference evidence="3 4" key="1">
    <citation type="journal article" date="2010" name="J. Bacteriol.">
        <title>Genome sequence of Fulvimarina pelagi HTCC2506T, a Mn(II)-oxidizing alphaproteobacterium possessing an aerobic anoxygenic photosynthetic gene cluster and Xanthorhodopsin.</title>
        <authorList>
            <person name="Kang I."/>
            <person name="Oh H.M."/>
            <person name="Lim S.I."/>
            <person name="Ferriera S."/>
            <person name="Giovannoni S.J."/>
            <person name="Cho J.C."/>
        </authorList>
    </citation>
    <scope>NUCLEOTIDE SEQUENCE [LARGE SCALE GENOMIC DNA]</scope>
    <source>
        <strain evidence="3 4">HTCC2506</strain>
    </source>
</reference>
<evidence type="ECO:0000313" key="4">
    <source>
        <dbReference type="Proteomes" id="UP000004310"/>
    </source>
</evidence>
<keyword evidence="4" id="KW-1185">Reference proteome</keyword>
<accession>Q0FZA4</accession>
<dbReference type="EMBL" id="AATP01000008">
    <property type="protein sequence ID" value="EAU40374.1"/>
    <property type="molecule type" value="Genomic_DNA"/>
</dbReference>
<proteinExistence type="predicted"/>